<evidence type="ECO:0000256" key="1">
    <source>
        <dbReference type="SAM" id="MobiDB-lite"/>
    </source>
</evidence>
<feature type="region of interest" description="Disordered" evidence="1">
    <location>
        <begin position="1"/>
        <end position="54"/>
    </location>
</feature>
<evidence type="ECO:0000313" key="2">
    <source>
        <dbReference type="EMBL" id="MSS13629.1"/>
    </source>
</evidence>
<keyword evidence="3" id="KW-1185">Reference proteome</keyword>
<dbReference type="Pfam" id="PF10934">
    <property type="entry name" value="Sheath_initiator"/>
    <property type="match status" value="1"/>
</dbReference>
<comment type="caution">
    <text evidence="2">The sequence shown here is derived from an EMBL/GenBank/DDBJ whole genome shotgun (WGS) entry which is preliminary data.</text>
</comment>
<organism evidence="2 3">
    <name type="scientific">Porcincola intestinalis</name>
    <dbReference type="NCBI Taxonomy" id="2606632"/>
    <lineage>
        <taxon>Bacteria</taxon>
        <taxon>Bacillati</taxon>
        <taxon>Bacillota</taxon>
        <taxon>Clostridia</taxon>
        <taxon>Lachnospirales</taxon>
        <taxon>Lachnospiraceae</taxon>
        <taxon>Porcincola</taxon>
    </lineage>
</organism>
<feature type="compositionally biased region" description="Acidic residues" evidence="1">
    <location>
        <begin position="27"/>
        <end position="54"/>
    </location>
</feature>
<name>A0A6L5WZU6_9FIRM</name>
<evidence type="ECO:0000313" key="3">
    <source>
        <dbReference type="Proteomes" id="UP000481852"/>
    </source>
</evidence>
<protein>
    <submittedName>
        <fullName evidence="2">DUF2634 domain-containing protein</fullName>
    </submittedName>
</protein>
<dbReference type="SUPFAM" id="SSF160719">
    <property type="entry name" value="gpW/gp25-like"/>
    <property type="match status" value="1"/>
</dbReference>
<feature type="compositionally biased region" description="Acidic residues" evidence="1">
    <location>
        <begin position="1"/>
        <end position="11"/>
    </location>
</feature>
<sequence length="189" mass="21300">MADEYTADETTIDASAGVSGGYVYPDDTIETDTETDSEEEEVVEDDDDDEDYDGDMESVDFGFDPENIEEGAISRTYGIDLVHHRIKGFVDDKDAVIQAIWKALSTVRYANYIYDDDYGCDLMNRIYNSSLSEQYLNTDVPAMVEEALSQDDRIKGIKDFQWEKSDSDGVIMSFTAETIYGDMPIESEV</sequence>
<dbReference type="EMBL" id="VULZ01000001">
    <property type="protein sequence ID" value="MSS13629.1"/>
    <property type="molecule type" value="Genomic_DNA"/>
</dbReference>
<gene>
    <name evidence="2" type="ORF">FYJ35_00945</name>
</gene>
<dbReference type="AlphaFoldDB" id="A0A6L5WZU6"/>
<proteinExistence type="predicted"/>
<dbReference type="RefSeq" id="WP_154521810.1">
    <property type="nucleotide sequence ID" value="NZ_JAXFDQ010000013.1"/>
</dbReference>
<dbReference type="Proteomes" id="UP000481852">
    <property type="component" value="Unassembled WGS sequence"/>
</dbReference>
<dbReference type="InterPro" id="IPR020288">
    <property type="entry name" value="Sheath_initiator"/>
</dbReference>
<accession>A0A6L5WZU6</accession>
<reference evidence="2 3" key="1">
    <citation type="submission" date="2019-08" db="EMBL/GenBank/DDBJ databases">
        <title>In-depth cultivation of the pig gut microbiome towards novel bacterial diversity and tailored functional studies.</title>
        <authorList>
            <person name="Wylensek D."/>
            <person name="Hitch T.C.A."/>
            <person name="Clavel T."/>
        </authorList>
    </citation>
    <scope>NUCLEOTIDE SEQUENCE [LARGE SCALE GENOMIC DNA]</scope>
    <source>
        <strain evidence="2 3">Oil+RF-744-WCA-WT-11</strain>
    </source>
</reference>